<dbReference type="HAMAP" id="MF_01890">
    <property type="entry name" value="LpoA"/>
    <property type="match status" value="1"/>
</dbReference>
<evidence type="ECO:0000256" key="5">
    <source>
        <dbReference type="ARBA" id="ARBA00023139"/>
    </source>
</evidence>
<evidence type="ECO:0000256" key="3">
    <source>
        <dbReference type="ARBA" id="ARBA00022984"/>
    </source>
</evidence>
<dbReference type="InterPro" id="IPR011990">
    <property type="entry name" value="TPR-like_helical_dom_sf"/>
</dbReference>
<evidence type="ECO:0000256" key="1">
    <source>
        <dbReference type="ARBA" id="ARBA00022729"/>
    </source>
</evidence>
<comment type="subunit">
    <text evidence="8">Interacts with PBP1a.</text>
</comment>
<dbReference type="GO" id="GO:0030234">
    <property type="term" value="F:enzyme regulator activity"/>
    <property type="evidence" value="ECO:0007669"/>
    <property type="project" value="UniProtKB-UniRule"/>
</dbReference>
<dbReference type="Gene3D" id="1.25.40.650">
    <property type="match status" value="1"/>
</dbReference>
<comment type="function">
    <text evidence="8">Regulator of peptidoglycan synthesis that is essential for the function of penicillin-binding protein 1A (PBP1a).</text>
</comment>
<keyword evidence="5" id="KW-0564">Palmitate</keyword>
<dbReference type="Proteomes" id="UP000243558">
    <property type="component" value="Unassembled WGS sequence"/>
</dbReference>
<keyword evidence="1 8" id="KW-0732">Signal</keyword>
<dbReference type="PANTHER" id="PTHR38038:SF1">
    <property type="entry name" value="PENICILLIN-BINDING PROTEIN ACTIVATOR LPOA"/>
    <property type="match status" value="1"/>
</dbReference>
<dbReference type="RefSeq" id="WP_065239757.1">
    <property type="nucleotide sequence ID" value="NZ_JTJM01000043.1"/>
</dbReference>
<dbReference type="InterPro" id="IPR007443">
    <property type="entry name" value="LpoA"/>
</dbReference>
<reference evidence="9 10" key="1">
    <citation type="submission" date="2014-11" db="EMBL/GenBank/DDBJ databases">
        <title>Pan-genome of Gallibacterium spp.</title>
        <authorList>
            <person name="Kudirkiene E."/>
            <person name="Bojesen A.M."/>
        </authorList>
    </citation>
    <scope>NUCLEOTIDE SEQUENCE [LARGE SCALE GENOMIC DNA]</scope>
    <source>
        <strain evidence="9 10">F151</strain>
    </source>
</reference>
<dbReference type="Gene3D" id="3.40.50.2300">
    <property type="match status" value="2"/>
</dbReference>
<dbReference type="GO" id="GO:0008360">
    <property type="term" value="P:regulation of cell shape"/>
    <property type="evidence" value="ECO:0007669"/>
    <property type="project" value="UniProtKB-KW"/>
</dbReference>
<dbReference type="OrthoDB" id="6708821at2"/>
<accession>A0A1A7NND9</accession>
<comment type="similarity">
    <text evidence="8">Belongs to the LpoA family.</text>
</comment>
<keyword evidence="2 8" id="KW-0133">Cell shape</keyword>
<dbReference type="GO" id="GO:0009252">
    <property type="term" value="P:peptidoglycan biosynthetic process"/>
    <property type="evidence" value="ECO:0007669"/>
    <property type="project" value="UniProtKB-UniRule"/>
</dbReference>
<evidence type="ECO:0000256" key="7">
    <source>
        <dbReference type="ARBA" id="ARBA00023288"/>
    </source>
</evidence>
<organism evidence="9 10">
    <name type="scientific">Gallibacterium genomosp. 3</name>
    <dbReference type="NCBI Taxonomy" id="505345"/>
    <lineage>
        <taxon>Bacteria</taxon>
        <taxon>Pseudomonadati</taxon>
        <taxon>Pseudomonadota</taxon>
        <taxon>Gammaproteobacteria</taxon>
        <taxon>Pasteurellales</taxon>
        <taxon>Pasteurellaceae</taxon>
        <taxon>Gallibacterium</taxon>
    </lineage>
</organism>
<comment type="caution">
    <text evidence="9">The sequence shown here is derived from an EMBL/GenBank/DDBJ whole genome shotgun (WGS) entry which is preliminary data.</text>
</comment>
<keyword evidence="4 8" id="KW-0472">Membrane</keyword>
<dbReference type="PANTHER" id="PTHR38038">
    <property type="entry name" value="PENICILLIN-BINDING PROTEIN ACTIVATOR LPOA"/>
    <property type="match status" value="1"/>
</dbReference>
<evidence type="ECO:0000256" key="4">
    <source>
        <dbReference type="ARBA" id="ARBA00023136"/>
    </source>
</evidence>
<dbReference type="InterPro" id="IPR028082">
    <property type="entry name" value="Peripla_BP_I"/>
</dbReference>
<dbReference type="SUPFAM" id="SSF53822">
    <property type="entry name" value="Periplasmic binding protein-like I"/>
    <property type="match status" value="1"/>
</dbReference>
<dbReference type="GO" id="GO:0031241">
    <property type="term" value="C:periplasmic side of cell outer membrane"/>
    <property type="evidence" value="ECO:0007669"/>
    <property type="project" value="UniProtKB-UniRule"/>
</dbReference>
<keyword evidence="3 8" id="KW-0573">Peptidoglycan synthesis</keyword>
<dbReference type="EMBL" id="JTJM01000043">
    <property type="protein sequence ID" value="OBW91046.1"/>
    <property type="molecule type" value="Genomic_DNA"/>
</dbReference>
<keyword evidence="7" id="KW-0449">Lipoprotein</keyword>
<evidence type="ECO:0000256" key="8">
    <source>
        <dbReference type="HAMAP-Rule" id="MF_01890"/>
    </source>
</evidence>
<keyword evidence="6 8" id="KW-0998">Cell outer membrane</keyword>
<gene>
    <name evidence="8" type="primary">lpoA</name>
    <name evidence="9" type="ORF">QV01_08945</name>
</gene>
<dbReference type="AlphaFoldDB" id="A0A1A7NND9"/>
<keyword evidence="10" id="KW-1185">Reference proteome</keyword>
<name>A0A1A7NND9_9PAST</name>
<evidence type="ECO:0000256" key="2">
    <source>
        <dbReference type="ARBA" id="ARBA00022960"/>
    </source>
</evidence>
<evidence type="ECO:0000256" key="6">
    <source>
        <dbReference type="ARBA" id="ARBA00023237"/>
    </source>
</evidence>
<evidence type="ECO:0000313" key="10">
    <source>
        <dbReference type="Proteomes" id="UP000243558"/>
    </source>
</evidence>
<dbReference type="Pfam" id="PF04348">
    <property type="entry name" value="LppC"/>
    <property type="match status" value="1"/>
</dbReference>
<dbReference type="Gene3D" id="1.25.40.10">
    <property type="entry name" value="Tetratricopeptide repeat domain"/>
    <property type="match status" value="1"/>
</dbReference>
<sequence length="576" mass="63230">MLNILLQRMNLKNLLLIFFVMFSIAGCSSLTGSGNSMLQNDAYASSDFYLDKANSSQDEEERTNYQLLAVRALLSENKVAQAESLLSSLKELDKDQQLDASLLKAGLFAAQRDNSNATGLLNTLDINSLSNSQKVRYYDVLAQVAENSQDTMGAINAHVQMDRFISDMQRKQQNNDTIWSLLRRLDKNTLNSLIVDPNDAALKGWVDLAKAYNDHISQPDQMRFAIQNWKTTYANHPAAFLLPTDLRGVVNFEDLKIQQVALLLPLSGNGELIGKIIQQGFNDAHGNSPIIVKAYDTMAGTPVADLVNQAKQEGAQAVVGPLLKDNVESLLNSNAMQGLSVLTLNTAPSMRPLQGVCYYGLSPEDEAQSAAVKMWNDGETNPIVFVPQNDLGQRSSSAFNAKWQSLAGTDANTYYYNLVDDILANIKNATMSGKVNAIYVVADSQQLQEIKTALDNSDAHGIAIYAMSRSNSANNGPDYRLTMNGVKFSDIPFLSDINSASYQQALKLANGDYSLLRLYAMGADAWMLINKFAEMRQIPGFTINGLTGVLSAGDGCNIERAMTWMQYDNGNIKTIN</sequence>
<dbReference type="CDD" id="cd06339">
    <property type="entry name" value="PBP1_YraM_LppC_lipoprotein-like"/>
    <property type="match status" value="1"/>
</dbReference>
<protein>
    <recommendedName>
        <fullName evidence="8">Penicillin-binding protein activator LpoA</fullName>
        <shortName evidence="8">PBP activator LpoA</shortName>
    </recommendedName>
</protein>
<dbReference type="PATRIC" id="fig|505345.7.peg.1779"/>
<proteinExistence type="inferred from homology"/>
<evidence type="ECO:0000313" key="9">
    <source>
        <dbReference type="EMBL" id="OBW91046.1"/>
    </source>
</evidence>